<evidence type="ECO:0000313" key="2">
    <source>
        <dbReference type="EMBL" id="GGW41907.1"/>
    </source>
</evidence>
<dbReference type="Proteomes" id="UP000623776">
    <property type="component" value="Unassembled WGS sequence"/>
</dbReference>
<gene>
    <name evidence="2" type="ORF">GCM10007157_35330</name>
</gene>
<sequence length="519" mass="58851">MKSIKKIGFFYFHVASNIGDLAINEGVSEIVKLKYPNASIECFILDGQQSLHLKSSISSGVNYHYINGKELDFLKYAIEPSIFWSDFIGDLSLDLVLINSGEHYFQYLHNENSYSLFWRLLPALSAIEKGLPVCFLPSTVGPLETLESRALLKSFFSVCAKVFIRDSVSHEYLNSIAIQQGPGSLNAFLALDPAFFLESSNDNSLESDFPFPTSNNVAIVVRLEDWGIRIKDSERKKKNKLHVDEGFVNSLSFCFASCLIDRILSETNKNIIVFNQTLADKKLSKSIFEKYIHTGRVFHYQPTSVQDYLAKLDLVDEVIASRFHALILGMVMKKFPHGVYFLNHGKKMPGLFSLLGLDLYCHEINDKNLAEVVDCVFEALVRDKKSTQIELLKKISSMKADFFDKFDFVLDGDSFDKEAFQYFKIRMIETACDLHLQANNSDAEKFSVNLLGNDQNINASLYDSCKRYQCLVSYLSYNFKGSGLIDNNLKNALFDEIFCAHPERAIGLDFSLPETRNKG</sequence>
<feature type="domain" description="Polysaccharide pyruvyl transferase" evidence="1">
    <location>
        <begin position="17"/>
        <end position="334"/>
    </location>
</feature>
<organism evidence="2 3">
    <name type="scientific">Vreelandella hamiltonii</name>
    <dbReference type="NCBI Taxonomy" id="502829"/>
    <lineage>
        <taxon>Bacteria</taxon>
        <taxon>Pseudomonadati</taxon>
        <taxon>Pseudomonadota</taxon>
        <taxon>Gammaproteobacteria</taxon>
        <taxon>Oceanospirillales</taxon>
        <taxon>Halomonadaceae</taxon>
        <taxon>Vreelandella</taxon>
    </lineage>
</organism>
<name>A0A8H9I663_9GAMM</name>
<comment type="caution">
    <text evidence="2">The sequence shown here is derived from an EMBL/GenBank/DDBJ whole genome shotgun (WGS) entry which is preliminary data.</text>
</comment>
<protein>
    <recommendedName>
        <fullName evidence="1">Polysaccharide pyruvyl transferase domain-containing protein</fullName>
    </recommendedName>
</protein>
<proteinExistence type="predicted"/>
<evidence type="ECO:0000313" key="3">
    <source>
        <dbReference type="Proteomes" id="UP000623776"/>
    </source>
</evidence>
<keyword evidence="3" id="KW-1185">Reference proteome</keyword>
<dbReference type="EMBL" id="BMXN01000041">
    <property type="protein sequence ID" value="GGW41907.1"/>
    <property type="molecule type" value="Genomic_DNA"/>
</dbReference>
<accession>A0A8H9I663</accession>
<evidence type="ECO:0000259" key="1">
    <source>
        <dbReference type="Pfam" id="PF04230"/>
    </source>
</evidence>
<dbReference type="RefSeq" id="WP_189464277.1">
    <property type="nucleotide sequence ID" value="NZ_BMXN01000041.1"/>
</dbReference>
<dbReference type="PANTHER" id="PTHR36836:SF1">
    <property type="entry name" value="COLANIC ACID BIOSYNTHESIS PROTEIN WCAK"/>
    <property type="match status" value="1"/>
</dbReference>
<dbReference type="PANTHER" id="PTHR36836">
    <property type="entry name" value="COLANIC ACID BIOSYNTHESIS PROTEIN WCAK"/>
    <property type="match status" value="1"/>
</dbReference>
<dbReference type="InterPro" id="IPR007345">
    <property type="entry name" value="Polysacch_pyruvyl_Trfase"/>
</dbReference>
<reference evidence="3" key="1">
    <citation type="journal article" date="2019" name="Int. J. Syst. Evol. Microbiol.">
        <title>The Global Catalogue of Microorganisms (GCM) 10K type strain sequencing project: providing services to taxonomists for standard genome sequencing and annotation.</title>
        <authorList>
            <consortium name="The Broad Institute Genomics Platform"/>
            <consortium name="The Broad Institute Genome Sequencing Center for Infectious Disease"/>
            <person name="Wu L."/>
            <person name="Ma J."/>
        </authorList>
    </citation>
    <scope>NUCLEOTIDE SEQUENCE [LARGE SCALE GENOMIC DNA]</scope>
    <source>
        <strain evidence="3">KCTC 22154</strain>
    </source>
</reference>
<dbReference type="AlphaFoldDB" id="A0A8H9I663"/>
<dbReference type="Pfam" id="PF04230">
    <property type="entry name" value="PS_pyruv_trans"/>
    <property type="match status" value="1"/>
</dbReference>